<keyword evidence="3" id="KW-1185">Reference proteome</keyword>
<protein>
    <submittedName>
        <fullName evidence="2">YwdI family protein</fullName>
    </submittedName>
</protein>
<feature type="compositionally biased region" description="Low complexity" evidence="1">
    <location>
        <begin position="47"/>
        <end position="62"/>
    </location>
</feature>
<gene>
    <name evidence="2" type="ORF">NQG31_04670</name>
</gene>
<proteinExistence type="predicted"/>
<organism evidence="2 3">
    <name type="scientific">Exiguobacterium alkaliphilum</name>
    <dbReference type="NCBI Taxonomy" id="1428684"/>
    <lineage>
        <taxon>Bacteria</taxon>
        <taxon>Bacillati</taxon>
        <taxon>Bacillota</taxon>
        <taxon>Bacilli</taxon>
        <taxon>Bacillales</taxon>
        <taxon>Bacillales Family XII. Incertae Sedis</taxon>
        <taxon>Exiguobacterium</taxon>
    </lineage>
</organism>
<evidence type="ECO:0000313" key="3">
    <source>
        <dbReference type="Proteomes" id="UP001206821"/>
    </source>
</evidence>
<dbReference type="EMBL" id="JANIEK010000012">
    <property type="protein sequence ID" value="MCT4794826.1"/>
    <property type="molecule type" value="Genomic_DNA"/>
</dbReference>
<reference evidence="2 3" key="1">
    <citation type="submission" date="2022-07" db="EMBL/GenBank/DDBJ databases">
        <title>Genomic and pangenome structural analysis of the polyextremophile Exiguobacterium.</title>
        <authorList>
            <person name="Shen L."/>
        </authorList>
    </citation>
    <scope>NUCLEOTIDE SEQUENCE [LARGE SCALE GENOMIC DNA]</scope>
    <source>
        <strain evidence="2 3">12_1</strain>
    </source>
</reference>
<dbReference type="InterPro" id="IPR035218">
    <property type="entry name" value="DUF5327"/>
</dbReference>
<dbReference type="Pfam" id="PF17261">
    <property type="entry name" value="DUF5327"/>
    <property type="match status" value="1"/>
</dbReference>
<name>A0ABT2KWJ5_9BACL</name>
<accession>A0ABT2KWJ5</accession>
<feature type="region of interest" description="Disordered" evidence="1">
    <location>
        <begin position="47"/>
        <end position="68"/>
    </location>
</feature>
<evidence type="ECO:0000313" key="2">
    <source>
        <dbReference type="EMBL" id="MCT4794826.1"/>
    </source>
</evidence>
<evidence type="ECO:0000256" key="1">
    <source>
        <dbReference type="SAM" id="MobiDB-lite"/>
    </source>
</evidence>
<comment type="caution">
    <text evidence="2">The sequence shown here is derived from an EMBL/GenBank/DDBJ whole genome shotgun (WGS) entry which is preliminary data.</text>
</comment>
<dbReference type="Proteomes" id="UP001206821">
    <property type="component" value="Unassembled WGS sequence"/>
</dbReference>
<dbReference type="RefSeq" id="WP_034817517.1">
    <property type="nucleotide sequence ID" value="NZ_JANIEK010000012.1"/>
</dbReference>
<sequence>MITEQQLIAQMKHVMTEIEQSNGETQKRHVAKLMGYCELLLADPAVSSPSVQPSAPVTVAPAPDQPPLDRQMAAFLGIPLEEDEEPKNDSLLDF</sequence>